<gene>
    <name evidence="5" type="ORF">IAD46_05405</name>
</gene>
<accession>A0A9D1KJB8</accession>
<dbReference type="InterPro" id="IPR045569">
    <property type="entry name" value="Metalloprtase-TldD/E_C"/>
</dbReference>
<reference evidence="5" key="1">
    <citation type="submission" date="2020-10" db="EMBL/GenBank/DDBJ databases">
        <authorList>
            <person name="Gilroy R."/>
        </authorList>
    </citation>
    <scope>NUCLEOTIDE SEQUENCE</scope>
    <source>
        <strain evidence="5">ChiW17-6978</strain>
    </source>
</reference>
<dbReference type="PANTHER" id="PTHR43421">
    <property type="entry name" value="METALLOPROTEASE PMBA"/>
    <property type="match status" value="1"/>
</dbReference>
<comment type="caution">
    <text evidence="5">The sequence shown here is derived from an EMBL/GenBank/DDBJ whole genome shotgun (WGS) entry which is preliminary data.</text>
</comment>
<dbReference type="SUPFAM" id="SSF111283">
    <property type="entry name" value="Putative modulator of DNA gyrase, PmbA/TldD"/>
    <property type="match status" value="1"/>
</dbReference>
<protein>
    <submittedName>
        <fullName evidence="5">TldD/PmbA family protein</fullName>
    </submittedName>
</protein>
<evidence type="ECO:0000313" key="6">
    <source>
        <dbReference type="Proteomes" id="UP000886758"/>
    </source>
</evidence>
<dbReference type="InterPro" id="IPR002510">
    <property type="entry name" value="Metalloprtase-TldD/E_N"/>
</dbReference>
<dbReference type="GO" id="GO:0008237">
    <property type="term" value="F:metallopeptidase activity"/>
    <property type="evidence" value="ECO:0007669"/>
    <property type="project" value="InterPro"/>
</dbReference>
<dbReference type="Pfam" id="PF19290">
    <property type="entry name" value="PmbA_TldD_2nd"/>
    <property type="match status" value="1"/>
</dbReference>
<dbReference type="Pfam" id="PF01523">
    <property type="entry name" value="PmbA_TldD_1st"/>
    <property type="match status" value="1"/>
</dbReference>
<comment type="similarity">
    <text evidence="1">Belongs to the peptidase U62 family.</text>
</comment>
<reference evidence="5" key="2">
    <citation type="journal article" date="2021" name="PeerJ">
        <title>Extensive microbial diversity within the chicken gut microbiome revealed by metagenomics and culture.</title>
        <authorList>
            <person name="Gilroy R."/>
            <person name="Ravi A."/>
            <person name="Getino M."/>
            <person name="Pursley I."/>
            <person name="Horton D.L."/>
            <person name="Alikhan N.F."/>
            <person name="Baker D."/>
            <person name="Gharbi K."/>
            <person name="Hall N."/>
            <person name="Watson M."/>
            <person name="Adriaenssens E.M."/>
            <person name="Foster-Nyarko E."/>
            <person name="Jarju S."/>
            <person name="Secka A."/>
            <person name="Antonio M."/>
            <person name="Oren A."/>
            <person name="Chaudhuri R.R."/>
            <person name="La Ragione R."/>
            <person name="Hildebrand F."/>
            <person name="Pallen M.J."/>
        </authorList>
    </citation>
    <scope>NUCLEOTIDE SEQUENCE</scope>
    <source>
        <strain evidence="5">ChiW17-6978</strain>
    </source>
</reference>
<sequence>MEFKVLEAKAKQRGIEEIEIYEVKTNGLEMTCFDGEIEQNTTSMTHVFCIRGVYNHQLATVYTEKDDEESMDFVLDTIIRNAKMITKDEPYFIYGGDETYPVALEKQTDFETVSLADKVKICQQVDALLKKKCPYVYKTEVSYAESMTACHIQNNNHLNVSKENKRAYIVAELIVKKDDDVKTAYDYLLFHQMAELDLEAFTDKIIEDAVGQFGAESVLSGDYDIVLDRSAVRSLLQVYSSVFFATSVLKKMSFLEGKIGEKVFGDNITLIDDPLHPLAQSFDTFDDEGVATKTKTVVENGVLKTYLHNLSTAKQMDVTSTGNGFKADINSPVSVQIDNFYLKPGTLTKEELFASVGNGLYITDLEGLHAGVNLISGTYSLKASGYKITDGKKADPVTLIILSSSFQDTFNKVFLLADDFEFRGSVGACSIVLRNMPVSGK</sequence>
<evidence type="ECO:0000259" key="2">
    <source>
        <dbReference type="Pfam" id="PF01523"/>
    </source>
</evidence>
<feature type="domain" description="Metalloprotease TldD/E central" evidence="4">
    <location>
        <begin position="109"/>
        <end position="210"/>
    </location>
</feature>
<dbReference type="EMBL" id="DVLF01000171">
    <property type="protein sequence ID" value="HIT50446.1"/>
    <property type="molecule type" value="Genomic_DNA"/>
</dbReference>
<dbReference type="InterPro" id="IPR045570">
    <property type="entry name" value="Metalloprtase-TldD/E_cen_dom"/>
</dbReference>
<evidence type="ECO:0000259" key="4">
    <source>
        <dbReference type="Pfam" id="PF19290"/>
    </source>
</evidence>
<dbReference type="Pfam" id="PF19289">
    <property type="entry name" value="PmbA_TldD_3rd"/>
    <property type="match status" value="1"/>
</dbReference>
<feature type="domain" description="Metalloprotease TldD/E N-terminal" evidence="2">
    <location>
        <begin position="19"/>
        <end position="82"/>
    </location>
</feature>
<dbReference type="Proteomes" id="UP000886758">
    <property type="component" value="Unassembled WGS sequence"/>
</dbReference>
<evidence type="ECO:0000259" key="3">
    <source>
        <dbReference type="Pfam" id="PF19289"/>
    </source>
</evidence>
<dbReference type="Gene3D" id="3.30.2290.10">
    <property type="entry name" value="PmbA/TldD superfamily"/>
    <property type="match status" value="1"/>
</dbReference>
<dbReference type="InterPro" id="IPR047657">
    <property type="entry name" value="PmbA"/>
</dbReference>
<dbReference type="InterPro" id="IPR036059">
    <property type="entry name" value="TldD/PmbA_sf"/>
</dbReference>
<evidence type="ECO:0000313" key="5">
    <source>
        <dbReference type="EMBL" id="HIT50446.1"/>
    </source>
</evidence>
<proteinExistence type="inferred from homology"/>
<dbReference type="GO" id="GO:0006508">
    <property type="term" value="P:proteolysis"/>
    <property type="evidence" value="ECO:0007669"/>
    <property type="project" value="InterPro"/>
</dbReference>
<evidence type="ECO:0000256" key="1">
    <source>
        <dbReference type="ARBA" id="ARBA00005836"/>
    </source>
</evidence>
<feature type="domain" description="Metalloprotease TldD/E C-terminal" evidence="3">
    <location>
        <begin position="220"/>
        <end position="440"/>
    </location>
</feature>
<dbReference type="GO" id="GO:0005829">
    <property type="term" value="C:cytosol"/>
    <property type="evidence" value="ECO:0007669"/>
    <property type="project" value="TreeGrafter"/>
</dbReference>
<name>A0A9D1KJB8_9MOLU</name>
<dbReference type="PANTHER" id="PTHR43421:SF1">
    <property type="entry name" value="METALLOPROTEASE PMBA"/>
    <property type="match status" value="1"/>
</dbReference>
<organism evidence="5 6">
    <name type="scientific">Candidatus Pelethenecus faecipullorum</name>
    <dbReference type="NCBI Taxonomy" id="2840900"/>
    <lineage>
        <taxon>Bacteria</taxon>
        <taxon>Bacillati</taxon>
        <taxon>Mycoplasmatota</taxon>
        <taxon>Mollicutes</taxon>
        <taxon>Candidatus Pelethenecus</taxon>
    </lineage>
</organism>
<dbReference type="InterPro" id="IPR035068">
    <property type="entry name" value="TldD/PmbA_N"/>
</dbReference>
<dbReference type="AlphaFoldDB" id="A0A9D1KJB8"/>